<dbReference type="CDD" id="cd01516">
    <property type="entry name" value="FBPase_glpX"/>
    <property type="match status" value="1"/>
</dbReference>
<dbReference type="GO" id="GO:0030388">
    <property type="term" value="P:fructose 1,6-bisphosphate metabolic process"/>
    <property type="evidence" value="ECO:0007669"/>
    <property type="project" value="TreeGrafter"/>
</dbReference>
<dbReference type="PANTHER" id="PTHR30447">
    <property type="entry name" value="FRUCTOSE-1,6-BISPHOSPHATASE CLASS 2"/>
    <property type="match status" value="1"/>
</dbReference>
<keyword evidence="7 8" id="KW-0119">Carbohydrate metabolism</keyword>
<accession>A0A5S5CK53</accession>
<feature type="binding site" evidence="10">
    <location>
        <position position="145"/>
    </location>
    <ligand>
        <name>substrate</name>
    </ligand>
</feature>
<evidence type="ECO:0000256" key="2">
    <source>
        <dbReference type="ARBA" id="ARBA00004742"/>
    </source>
</evidence>
<feature type="binding site" evidence="9">
    <location>
        <position position="239"/>
    </location>
    <ligand>
        <name>Mn(2+)</name>
        <dbReference type="ChEBI" id="CHEBI:29035"/>
        <label>2</label>
    </ligand>
</feature>
<dbReference type="InterPro" id="IPR004464">
    <property type="entry name" value="FBPase_class-2/SBPase"/>
</dbReference>
<feature type="binding site" evidence="9">
    <location>
        <position position="110"/>
    </location>
    <ligand>
        <name>Mn(2+)</name>
        <dbReference type="ChEBI" id="CHEBI:29035"/>
        <label>2</label>
    </ligand>
</feature>
<evidence type="ECO:0000256" key="5">
    <source>
        <dbReference type="ARBA" id="ARBA00022801"/>
    </source>
</evidence>
<dbReference type="PIRSF" id="PIRSF004532">
    <property type="entry name" value="GlpX"/>
    <property type="match status" value="1"/>
</dbReference>
<feature type="binding site" evidence="10">
    <location>
        <begin position="212"/>
        <end position="214"/>
    </location>
    <ligand>
        <name>substrate</name>
    </ligand>
</feature>
<keyword evidence="4 9" id="KW-0479">Metal-binding</keyword>
<dbReference type="SUPFAM" id="SSF56655">
    <property type="entry name" value="Carbohydrate phosphatase"/>
    <property type="match status" value="1"/>
</dbReference>
<feature type="binding site" evidence="10">
    <location>
        <begin position="113"/>
        <end position="115"/>
    </location>
    <ligand>
        <name>substrate</name>
    </ligand>
</feature>
<evidence type="ECO:0000313" key="12">
    <source>
        <dbReference type="EMBL" id="TYP80685.1"/>
    </source>
</evidence>
<proteinExistence type="inferred from homology"/>
<dbReference type="UniPathway" id="UPA00138"/>
<dbReference type="Proteomes" id="UP000322499">
    <property type="component" value="Unassembled WGS sequence"/>
</dbReference>
<dbReference type="NCBIfam" id="TIGR00330">
    <property type="entry name" value="glpX"/>
    <property type="match status" value="1"/>
</dbReference>
<feature type="compositionally biased region" description="Polar residues" evidence="11">
    <location>
        <begin position="11"/>
        <end position="21"/>
    </location>
</feature>
<evidence type="ECO:0000256" key="7">
    <source>
        <dbReference type="ARBA" id="ARBA00023277"/>
    </source>
</evidence>
<sequence>MSLPLPDGTLPASTSGRSFSTDRPAPDRNLALELVRVTEAAAMAAGRWVGRGDKNGGDGAAVDAMRALIGTVSMNGVVVIGEGEKDEAPMLYNGEQVGDGNGPECDVAVDPIDGTTLMAKGMPNAIAVMAVAERGAMYDPSAVFYMEKLATGPAAADVVDITVPVAENIRRIAKAKLCSTGDVTVCILDRPRHATLVQEVREAGARIKFITDGDVAGAIAAAREGTGVDLLLGIGGTPEGIIAACALKCMGGALQGRLWPKDDEERQKAIGAGHDLDRVLHIDDLVRGDVFFVATGITDGELLRGVRYVAGGCTTQSLVMRSRSGTIRSIDSLHSLAKLRAYSAVSFDGDG</sequence>
<dbReference type="GO" id="GO:0006071">
    <property type="term" value="P:glycerol metabolic process"/>
    <property type="evidence" value="ECO:0007669"/>
    <property type="project" value="InterPro"/>
</dbReference>
<keyword evidence="5" id="KW-0378">Hydrolase</keyword>
<feature type="binding site" evidence="10">
    <location>
        <begin position="190"/>
        <end position="192"/>
    </location>
    <ligand>
        <name>substrate</name>
    </ligand>
</feature>
<dbReference type="AlphaFoldDB" id="A0A5S5CK53"/>
<dbReference type="GO" id="GO:0042132">
    <property type="term" value="F:fructose 1,6-bisphosphate 1-phosphatase activity"/>
    <property type="evidence" value="ECO:0007669"/>
    <property type="project" value="UniProtKB-EC"/>
</dbReference>
<comment type="pathway">
    <text evidence="2">Carbohydrate biosynthesis; gluconeogenesis.</text>
</comment>
<dbReference type="Gene3D" id="3.40.190.90">
    <property type="match status" value="1"/>
</dbReference>
<protein>
    <recommendedName>
        <fullName evidence="8">Fructose-1,6-bisphosphatase</fullName>
    </recommendedName>
</protein>
<evidence type="ECO:0000256" key="6">
    <source>
        <dbReference type="ARBA" id="ARBA00023211"/>
    </source>
</evidence>
<evidence type="ECO:0000256" key="11">
    <source>
        <dbReference type="SAM" id="MobiDB-lite"/>
    </source>
</evidence>
<evidence type="ECO:0000256" key="3">
    <source>
        <dbReference type="ARBA" id="ARBA00008989"/>
    </source>
</evidence>
<evidence type="ECO:0000256" key="4">
    <source>
        <dbReference type="ARBA" id="ARBA00022723"/>
    </source>
</evidence>
<comment type="similarity">
    <text evidence="3 8">Belongs to the FBPase class 2 family.</text>
</comment>
<comment type="caution">
    <text evidence="12">The sequence shown here is derived from an EMBL/GenBank/DDBJ whole genome shotgun (WGS) entry which is preliminary data.</text>
</comment>
<comment type="cofactor">
    <cofactor evidence="9">
        <name>Mn(2+)</name>
        <dbReference type="ChEBI" id="CHEBI:29035"/>
    </cofactor>
</comment>
<dbReference type="EMBL" id="VNHW01000028">
    <property type="protein sequence ID" value="TYP80685.1"/>
    <property type="molecule type" value="Genomic_DNA"/>
</dbReference>
<feature type="region of interest" description="Disordered" evidence="11">
    <location>
        <begin position="1"/>
        <end position="25"/>
    </location>
</feature>
<evidence type="ECO:0000256" key="8">
    <source>
        <dbReference type="PIRNR" id="PIRNR004532"/>
    </source>
</evidence>
<dbReference type="GO" id="GO:0006094">
    <property type="term" value="P:gluconeogenesis"/>
    <property type="evidence" value="ECO:0007669"/>
    <property type="project" value="UniProtKB-UniPathway"/>
</dbReference>
<dbReference type="Gene3D" id="3.30.540.10">
    <property type="entry name" value="Fructose-1,6-Bisphosphatase, subunit A, domain 1"/>
    <property type="match status" value="1"/>
</dbReference>
<dbReference type="Pfam" id="PF03320">
    <property type="entry name" value="FBPase_glpX"/>
    <property type="match status" value="1"/>
</dbReference>
<feature type="binding site" evidence="9">
    <location>
        <position position="58"/>
    </location>
    <ligand>
        <name>Mn(2+)</name>
        <dbReference type="ChEBI" id="CHEBI:29035"/>
        <label>1</label>
    </ligand>
</feature>
<dbReference type="GO" id="GO:0005829">
    <property type="term" value="C:cytosol"/>
    <property type="evidence" value="ECO:0007669"/>
    <property type="project" value="TreeGrafter"/>
</dbReference>
<feature type="binding site" evidence="9">
    <location>
        <position position="82"/>
    </location>
    <ligand>
        <name>Mn(2+)</name>
        <dbReference type="ChEBI" id="CHEBI:29035"/>
        <label>1</label>
    </ligand>
</feature>
<dbReference type="FunFam" id="3.40.190.90:FF:000001">
    <property type="entry name" value="Fructose-1,6-bisphosphatase"/>
    <property type="match status" value="1"/>
</dbReference>
<comment type="catalytic activity">
    <reaction evidence="1">
        <text>beta-D-fructose 1,6-bisphosphate + H2O = beta-D-fructose 6-phosphate + phosphate</text>
        <dbReference type="Rhea" id="RHEA:11064"/>
        <dbReference type="ChEBI" id="CHEBI:15377"/>
        <dbReference type="ChEBI" id="CHEBI:32966"/>
        <dbReference type="ChEBI" id="CHEBI:43474"/>
        <dbReference type="ChEBI" id="CHEBI:57634"/>
        <dbReference type="EC" id="3.1.3.11"/>
    </reaction>
</comment>
<evidence type="ECO:0000256" key="1">
    <source>
        <dbReference type="ARBA" id="ARBA00001273"/>
    </source>
</evidence>
<organism evidence="12 13">
    <name type="scientific">Blastococcus xanthinilyticus</name>
    <dbReference type="NCBI Taxonomy" id="1564164"/>
    <lineage>
        <taxon>Bacteria</taxon>
        <taxon>Bacillati</taxon>
        <taxon>Actinomycetota</taxon>
        <taxon>Actinomycetes</taxon>
        <taxon>Geodermatophilales</taxon>
        <taxon>Geodermatophilaceae</taxon>
        <taxon>Blastococcus</taxon>
    </lineage>
</organism>
<feature type="binding site" evidence="9">
    <location>
        <position position="113"/>
    </location>
    <ligand>
        <name>Mn(2+)</name>
        <dbReference type="ChEBI" id="CHEBI:29035"/>
        <label>2</label>
    </ligand>
</feature>
<evidence type="ECO:0000256" key="9">
    <source>
        <dbReference type="PIRSR" id="PIRSR004532-1"/>
    </source>
</evidence>
<gene>
    <name evidence="12" type="ORF">BD833_1288</name>
</gene>
<name>A0A5S5CK53_9ACTN</name>
<dbReference type="PANTHER" id="PTHR30447:SF0">
    <property type="entry name" value="FRUCTOSE-1,6-BISPHOSPHATASE 1 CLASS 2-RELATED"/>
    <property type="match status" value="1"/>
</dbReference>
<keyword evidence="6 9" id="KW-0464">Manganese</keyword>
<evidence type="ECO:0000256" key="10">
    <source>
        <dbReference type="PIRSR" id="PIRSR004532-2"/>
    </source>
</evidence>
<keyword evidence="13" id="KW-1185">Reference proteome</keyword>
<evidence type="ECO:0000313" key="13">
    <source>
        <dbReference type="Proteomes" id="UP000322499"/>
    </source>
</evidence>
<dbReference type="GO" id="GO:0046872">
    <property type="term" value="F:metal ion binding"/>
    <property type="evidence" value="ECO:0007669"/>
    <property type="project" value="UniProtKB-KW"/>
</dbReference>
<feature type="binding site" evidence="10">
    <location>
        <position position="236"/>
    </location>
    <ligand>
        <name>substrate</name>
    </ligand>
</feature>
<reference evidence="12 13" key="1">
    <citation type="submission" date="2019-07" db="EMBL/GenBank/DDBJ databases">
        <title>Genomic Encyclopedia of Archaeal and Bacterial Type Strains, Phase II (KMG-II): from individual species to whole genera.</title>
        <authorList>
            <person name="Goeker M."/>
        </authorList>
    </citation>
    <scope>NUCLEOTIDE SEQUENCE [LARGE SCALE GENOMIC DNA]</scope>
    <source>
        <strain evidence="12 13">DSM 46842</strain>
    </source>
</reference>